<accession>A0A9P4W7Q1</accession>
<proteinExistence type="predicted"/>
<gene>
    <name evidence="1" type="ORF">E8E13_002910</name>
</gene>
<protein>
    <submittedName>
        <fullName evidence="1">Uncharacterized protein</fullName>
    </submittedName>
</protein>
<name>A0A9P4W7Q1_CURKU</name>
<organism evidence="1 2">
    <name type="scientific">Curvularia kusanoi</name>
    <name type="common">Cochliobolus kusanoi</name>
    <dbReference type="NCBI Taxonomy" id="90978"/>
    <lineage>
        <taxon>Eukaryota</taxon>
        <taxon>Fungi</taxon>
        <taxon>Dikarya</taxon>
        <taxon>Ascomycota</taxon>
        <taxon>Pezizomycotina</taxon>
        <taxon>Dothideomycetes</taxon>
        <taxon>Pleosporomycetidae</taxon>
        <taxon>Pleosporales</taxon>
        <taxon>Pleosporineae</taxon>
        <taxon>Pleosporaceae</taxon>
        <taxon>Curvularia</taxon>
    </lineage>
</organism>
<reference evidence="1" key="1">
    <citation type="submission" date="2019-04" db="EMBL/GenBank/DDBJ databases">
        <title>Sequencing of skin fungus with MAO and IRED activity.</title>
        <authorList>
            <person name="Marsaioli A.J."/>
            <person name="Bonatto J.M.C."/>
            <person name="Reis Junior O."/>
        </authorList>
    </citation>
    <scope>NUCLEOTIDE SEQUENCE</scope>
    <source>
        <strain evidence="1">30M1</strain>
    </source>
</reference>
<dbReference type="OrthoDB" id="5337308at2759"/>
<dbReference type="EMBL" id="SWKU01000026">
    <property type="protein sequence ID" value="KAF2996637.1"/>
    <property type="molecule type" value="Genomic_DNA"/>
</dbReference>
<evidence type="ECO:0000313" key="1">
    <source>
        <dbReference type="EMBL" id="KAF2996637.1"/>
    </source>
</evidence>
<evidence type="ECO:0000313" key="2">
    <source>
        <dbReference type="Proteomes" id="UP000801428"/>
    </source>
</evidence>
<dbReference type="AlphaFoldDB" id="A0A9P4W7Q1"/>
<sequence length="363" mass="40428">MSMAHSNVQPNSLAAVRAHLLVAASGAIVNFDVQTGGGFDPINIASDESWNKYCSKGALYQRLFAADDEGAGKLVEDSRTPPSAQSLWRGNMYANRHTWNWHENYFDADNCNFEYLHLKDAFEALKLNTYCRDDEEHEGHNVGWSLGHYDESRVDDSDPSGWHHNMLPPIEQTYVAEGKTHKSTGAYYTFVVNQVSGLIFALDILSPTHAIGMHWKSLGDTAAPEDLPKLQHGSDLIWGKWMDGNPDVKNLQVYAVYSVLNDETTALVSRALRSKGVDGLTTWPGAVFDKEQDKVEFPALIGSPIGGTISMLLVQHKTELGDKEIHRVHVVSDQNSLQKHQATELHMFFRIRDVPPSKAGELD</sequence>
<keyword evidence="2" id="KW-1185">Reference proteome</keyword>
<comment type="caution">
    <text evidence="1">The sequence shown here is derived from an EMBL/GenBank/DDBJ whole genome shotgun (WGS) entry which is preliminary data.</text>
</comment>
<dbReference type="Proteomes" id="UP000801428">
    <property type="component" value="Unassembled WGS sequence"/>
</dbReference>